<dbReference type="RefSeq" id="WP_198639070.1">
    <property type="nucleotide sequence ID" value="NZ_JAEHNY010000011.1"/>
</dbReference>
<dbReference type="SUPFAM" id="SSF52047">
    <property type="entry name" value="RNI-like"/>
    <property type="match status" value="2"/>
</dbReference>
<name>A0ABS0TKU5_9FLAO</name>
<reference evidence="2 3" key="1">
    <citation type="submission" date="2020-12" db="EMBL/GenBank/DDBJ databases">
        <title>Salegentibacter orientalis sp. nov., isolated from costal sediment.</title>
        <authorList>
            <person name="Lian F.-B."/>
        </authorList>
    </citation>
    <scope>NUCLEOTIDE SEQUENCE [LARGE SCALE GENOMIC DNA]</scope>
    <source>
        <strain evidence="2 3">F60176</strain>
    </source>
</reference>
<keyword evidence="3" id="KW-1185">Reference proteome</keyword>
<accession>A0ABS0TKU5</accession>
<dbReference type="Proteomes" id="UP000635665">
    <property type="component" value="Unassembled WGS sequence"/>
</dbReference>
<dbReference type="PANTHER" id="PTHR47186:SF20">
    <property type="entry name" value="DISEASE RESISTANCE PROTEIN RPS5-LIKE"/>
    <property type="match status" value="1"/>
</dbReference>
<feature type="domain" description="F-box/LRR-repeat protein 15/At3g58940/PEG3-like LRR" evidence="1">
    <location>
        <begin position="535"/>
        <end position="665"/>
    </location>
</feature>
<organism evidence="2 3">
    <name type="scientific">Salegentibacter maritimus</name>
    <dbReference type="NCBI Taxonomy" id="2794347"/>
    <lineage>
        <taxon>Bacteria</taxon>
        <taxon>Pseudomonadati</taxon>
        <taxon>Bacteroidota</taxon>
        <taxon>Flavobacteriia</taxon>
        <taxon>Flavobacteriales</taxon>
        <taxon>Flavobacteriaceae</taxon>
        <taxon>Salegentibacter</taxon>
    </lineage>
</organism>
<dbReference type="InterPro" id="IPR032675">
    <property type="entry name" value="LRR_dom_sf"/>
</dbReference>
<dbReference type="Pfam" id="PF24758">
    <property type="entry name" value="LRR_At5g56370"/>
    <property type="match status" value="1"/>
</dbReference>
<dbReference type="InterPro" id="IPR055411">
    <property type="entry name" value="LRR_FXL15/At3g58940/PEG3-like"/>
</dbReference>
<sequence>MEFNKEYITTYYKSIKAEKNYPEAFLYELFLVGKISRDKEIIAEISEILQEYGTSEINSAFKTRNKLPENGKGSEKVINTLLHFGTKDPLFPIGKLYNMMGFSLVFMDNTAIVQKLEKQPDLISRLNGINELRIKEVFSEEIPDEICDIKSLEVLEIEGSYKKLPEAIGNLQKLEIVNLDLPELAYFPDSFWTLEAIKELDLENISTGFQASLHLDKLSNLVELTFLKVNLTDASQLELPLSLEKLSFIRLENISKLPNSFTSLKNLQRIQIYKCPNLKEIPDGLENLKNLSSIDFREIPSIKGIKDKQLFTESCNSFSLDKNIPILNTGTSFLNSELLISDVKILEYVLANPKNFPNLKSLKIYYNPDFTNLSLGLGELPTLESVAIHMVSNTETLFSNIDKCKQLKSLSISNANMESFPEGLKKLPYLEYLSFNSCPKLILQGDNLPKKIKELELFVIKEFIPGKHYLETDSASFAHLILENPKNLFKTLITKKLKFSQINKNKNTQEELTQYLPKPEALNTLKVHTNTANYKDVLLHCTQLEHLDLNNEEESTAVLTTQPAPQLKYLKLSSYKANNLEDILKSTPNLETLDIRHYEASIIFPRVSLPYLKVLDLSYTRFKTLEALHAPALHDLRIALSYEFGMEGYSKLNRFKSLKKLSFVGISREVNTIPESITELELTEFLIGHNFEVLPEYIKKMTSLETLSLGGNEFVDLPTWIADLPKLDRLDIDGCRFENDVPEYFQKLKLKELKYYISKFGGFNMNPNKYKYLITPGYTQLKKEFTKDI</sequence>
<evidence type="ECO:0000313" key="3">
    <source>
        <dbReference type="Proteomes" id="UP000635665"/>
    </source>
</evidence>
<evidence type="ECO:0000313" key="2">
    <source>
        <dbReference type="EMBL" id="MBI6120836.1"/>
    </source>
</evidence>
<comment type="caution">
    <text evidence="2">The sequence shown here is derived from an EMBL/GenBank/DDBJ whole genome shotgun (WGS) entry which is preliminary data.</text>
</comment>
<dbReference type="Gene3D" id="3.80.10.10">
    <property type="entry name" value="Ribonuclease Inhibitor"/>
    <property type="match status" value="3"/>
</dbReference>
<protein>
    <recommendedName>
        <fullName evidence="1">F-box/LRR-repeat protein 15/At3g58940/PEG3-like LRR domain-containing protein</fullName>
    </recommendedName>
</protein>
<proteinExistence type="predicted"/>
<dbReference type="PANTHER" id="PTHR47186">
    <property type="entry name" value="LEUCINE-RICH REPEAT-CONTAINING PROTEIN 57"/>
    <property type="match status" value="1"/>
</dbReference>
<dbReference type="EMBL" id="JAEHNY010000011">
    <property type="protein sequence ID" value="MBI6120836.1"/>
    <property type="molecule type" value="Genomic_DNA"/>
</dbReference>
<evidence type="ECO:0000259" key="1">
    <source>
        <dbReference type="Pfam" id="PF24758"/>
    </source>
</evidence>
<gene>
    <name evidence="2" type="ORF">I6U50_12470</name>
</gene>